<gene>
    <name evidence="1" type="ORF">SDC9_170809</name>
</gene>
<proteinExistence type="predicted"/>
<evidence type="ECO:0000313" key="1">
    <source>
        <dbReference type="EMBL" id="MPN23421.1"/>
    </source>
</evidence>
<accession>A0A645G933</accession>
<name>A0A645G933_9ZZZZ</name>
<dbReference type="EMBL" id="VSSQ01071908">
    <property type="protein sequence ID" value="MPN23421.1"/>
    <property type="molecule type" value="Genomic_DNA"/>
</dbReference>
<comment type="caution">
    <text evidence="1">The sequence shown here is derived from an EMBL/GenBank/DDBJ whole genome shotgun (WGS) entry which is preliminary data.</text>
</comment>
<organism evidence="1">
    <name type="scientific">bioreactor metagenome</name>
    <dbReference type="NCBI Taxonomy" id="1076179"/>
    <lineage>
        <taxon>unclassified sequences</taxon>
        <taxon>metagenomes</taxon>
        <taxon>ecological metagenomes</taxon>
    </lineage>
</organism>
<reference evidence="1" key="1">
    <citation type="submission" date="2019-08" db="EMBL/GenBank/DDBJ databases">
        <authorList>
            <person name="Kucharzyk K."/>
            <person name="Murdoch R.W."/>
            <person name="Higgins S."/>
            <person name="Loffler F."/>
        </authorList>
    </citation>
    <scope>NUCLEOTIDE SEQUENCE</scope>
</reference>
<dbReference type="AlphaFoldDB" id="A0A645G933"/>
<sequence length="96" mass="10820">MRGYVWEEKIGGWVEYLSFPSGGDCSYPAAVPLDENRMLVSYYSQHEYLDDPGFRDMEGPCDIFLATVRTDGAPEWGRLTPGAREHLEKLGVSRSS</sequence>
<protein>
    <submittedName>
        <fullName evidence="1">Uncharacterized protein</fullName>
    </submittedName>
</protein>